<proteinExistence type="predicted"/>
<dbReference type="AlphaFoldDB" id="A0A7U8C3M2"/>
<evidence type="ECO:0000313" key="2">
    <source>
        <dbReference type="EMBL" id="EAR59844.1"/>
    </source>
</evidence>
<evidence type="ECO:0000313" key="3">
    <source>
        <dbReference type="Proteomes" id="UP000002171"/>
    </source>
</evidence>
<gene>
    <name evidence="2" type="ORF">MED92_12691</name>
</gene>
<feature type="region of interest" description="Disordered" evidence="1">
    <location>
        <begin position="1"/>
        <end position="28"/>
    </location>
</feature>
<feature type="compositionally biased region" description="Acidic residues" evidence="1">
    <location>
        <begin position="14"/>
        <end position="28"/>
    </location>
</feature>
<name>A0A7U8C3M2_NEPCE</name>
<dbReference type="EMBL" id="AAOW01000031">
    <property type="protein sequence ID" value="EAR59844.1"/>
    <property type="molecule type" value="Genomic_DNA"/>
</dbReference>
<comment type="caution">
    <text evidence="2">The sequence shown here is derived from an EMBL/GenBank/DDBJ whole genome shotgun (WGS) entry which is preliminary data.</text>
</comment>
<keyword evidence="3" id="KW-1185">Reference proteome</keyword>
<evidence type="ECO:0000256" key="1">
    <source>
        <dbReference type="SAM" id="MobiDB-lite"/>
    </source>
</evidence>
<organism evidence="2 3">
    <name type="scientific">Neptuniibacter caesariensis</name>
    <dbReference type="NCBI Taxonomy" id="207954"/>
    <lineage>
        <taxon>Bacteria</taxon>
        <taxon>Pseudomonadati</taxon>
        <taxon>Pseudomonadota</taxon>
        <taxon>Gammaproteobacteria</taxon>
        <taxon>Oceanospirillales</taxon>
        <taxon>Oceanospirillaceae</taxon>
        <taxon>Neptuniibacter</taxon>
    </lineage>
</organism>
<reference evidence="2 3" key="1">
    <citation type="submission" date="2006-02" db="EMBL/GenBank/DDBJ databases">
        <authorList>
            <person name="Pinhassi J."/>
            <person name="Pedros-Alio C."/>
            <person name="Ferriera S."/>
            <person name="Johnson J."/>
            <person name="Kravitz S."/>
            <person name="Halpern A."/>
            <person name="Remington K."/>
            <person name="Beeson K."/>
            <person name="Tran B."/>
            <person name="Rogers Y.-H."/>
            <person name="Friedman R."/>
            <person name="Venter J.C."/>
        </authorList>
    </citation>
    <scope>NUCLEOTIDE SEQUENCE [LARGE SCALE GENOMIC DNA]</scope>
    <source>
        <strain evidence="2 3">MED92</strain>
    </source>
</reference>
<dbReference type="Proteomes" id="UP000002171">
    <property type="component" value="Unassembled WGS sequence"/>
</dbReference>
<protein>
    <submittedName>
        <fullName evidence="2">Uncharacterized protein</fullName>
    </submittedName>
</protein>
<sequence length="28" mass="3548">MEDYTEELIFLNQDEYEDDERYDDAEEQ</sequence>
<accession>A0A7U8C3M2</accession>